<dbReference type="EMBL" id="CM042889">
    <property type="protein sequence ID" value="KAI4321119.1"/>
    <property type="molecule type" value="Genomic_DNA"/>
</dbReference>
<accession>A0ACB9M9V6</accession>
<protein>
    <submittedName>
        <fullName evidence="1">Uncharacterized protein</fullName>
    </submittedName>
</protein>
<proteinExistence type="predicted"/>
<gene>
    <name evidence="1" type="ORF">MLD38_034540</name>
</gene>
<evidence type="ECO:0000313" key="1">
    <source>
        <dbReference type="EMBL" id="KAI4321119.1"/>
    </source>
</evidence>
<name>A0ACB9M9V6_9MYRT</name>
<keyword evidence="2" id="KW-1185">Reference proteome</keyword>
<dbReference type="Proteomes" id="UP001057402">
    <property type="component" value="Chromosome 10"/>
</dbReference>
<evidence type="ECO:0000313" key="2">
    <source>
        <dbReference type="Proteomes" id="UP001057402"/>
    </source>
</evidence>
<organism evidence="1 2">
    <name type="scientific">Melastoma candidum</name>
    <dbReference type="NCBI Taxonomy" id="119954"/>
    <lineage>
        <taxon>Eukaryota</taxon>
        <taxon>Viridiplantae</taxon>
        <taxon>Streptophyta</taxon>
        <taxon>Embryophyta</taxon>
        <taxon>Tracheophyta</taxon>
        <taxon>Spermatophyta</taxon>
        <taxon>Magnoliopsida</taxon>
        <taxon>eudicotyledons</taxon>
        <taxon>Gunneridae</taxon>
        <taxon>Pentapetalae</taxon>
        <taxon>rosids</taxon>
        <taxon>malvids</taxon>
        <taxon>Myrtales</taxon>
        <taxon>Melastomataceae</taxon>
        <taxon>Melastomatoideae</taxon>
        <taxon>Melastomateae</taxon>
        <taxon>Melastoma</taxon>
    </lineage>
</organism>
<reference evidence="2" key="1">
    <citation type="journal article" date="2023" name="Front. Plant Sci.">
        <title>Chromosomal-level genome assembly of Melastoma candidum provides insights into trichome evolution.</title>
        <authorList>
            <person name="Zhong Y."/>
            <person name="Wu W."/>
            <person name="Sun C."/>
            <person name="Zou P."/>
            <person name="Liu Y."/>
            <person name="Dai S."/>
            <person name="Zhou R."/>
        </authorList>
    </citation>
    <scope>NUCLEOTIDE SEQUENCE [LARGE SCALE GENOMIC DNA]</scope>
</reference>
<comment type="caution">
    <text evidence="1">The sequence shown here is derived from an EMBL/GenBank/DDBJ whole genome shotgun (WGS) entry which is preliminary data.</text>
</comment>
<sequence length="144" mass="16511">MRKPGLNSWRERFSDYPTSCGCKTVTRRIKWSRPSTRKVLSLAAVVTKLEKDKELCRINLCQAEGEVKLFSEENSKLQKENKRLFLHYQTERSLSSSRSKTNKRKTSSHANTTPVRGSTSVKHLRHPLSPLKQNSPDIIGVLNM</sequence>